<evidence type="ECO:0000256" key="3">
    <source>
        <dbReference type="ARBA" id="ARBA00022842"/>
    </source>
</evidence>
<dbReference type="GO" id="GO:0016052">
    <property type="term" value="P:carbohydrate catabolic process"/>
    <property type="evidence" value="ECO:0007669"/>
    <property type="project" value="TreeGrafter"/>
</dbReference>
<dbReference type="GO" id="GO:0016836">
    <property type="term" value="F:hydro-lyase activity"/>
    <property type="evidence" value="ECO:0007669"/>
    <property type="project" value="TreeGrafter"/>
</dbReference>
<dbReference type="InterPro" id="IPR013341">
    <property type="entry name" value="Mandelate_racemase_N_dom"/>
</dbReference>
<dbReference type="RefSeq" id="WP_188166607.1">
    <property type="nucleotide sequence ID" value="NZ_JACVVX010000010.1"/>
</dbReference>
<name>A0A8J6PRT5_9HYPH</name>
<evidence type="ECO:0000259" key="4">
    <source>
        <dbReference type="SMART" id="SM00922"/>
    </source>
</evidence>
<sequence>MKIVDVRTDVFHYTSYSSKGATGHAHFGSGKRVAHAMLRILTDDGTEGFSFQHPEQLSAAILDNYVRPVLIGQDPLARERLFTEMTHRQRRAGGRFNDRSLNAIDQALWDLAGRKAGMPVYKLIGAYRDKILAYGSIMSGDDVPGGLSSPDDYAAYSVKLVEAGYKAIKLHGWFPPIAGAPDAQMEIDLCTAVREAVGPKIKLMLDGYHWFSRTDALKIGRTLEKLAFEWIEEPMDETSMSSYIWLADKLDIPVLGPETISGKNRSRAEWVKHEASDILRTGVLNAGGITPSLKVMHTAHSFGLNCEIHGNGAANLALCLSSSNCDWYERGLLHPFLDYEKPPEYLRGLVDPMDADGYVHGSPLPGLGEDIDFDYIEANLVG</sequence>
<dbReference type="InterPro" id="IPR029065">
    <property type="entry name" value="Enolase_C-like"/>
</dbReference>
<dbReference type="PANTHER" id="PTHR13794">
    <property type="entry name" value="ENOLASE SUPERFAMILY, MANDELATE RACEMASE"/>
    <property type="match status" value="1"/>
</dbReference>
<keyword evidence="3" id="KW-0460">Magnesium</keyword>
<dbReference type="AlphaFoldDB" id="A0A8J6PRT5"/>
<organism evidence="5 6">
    <name type="scientific">Oryzicola mucosus</name>
    <dbReference type="NCBI Taxonomy" id="2767425"/>
    <lineage>
        <taxon>Bacteria</taxon>
        <taxon>Pseudomonadati</taxon>
        <taxon>Pseudomonadota</taxon>
        <taxon>Alphaproteobacteria</taxon>
        <taxon>Hyphomicrobiales</taxon>
        <taxon>Phyllobacteriaceae</taxon>
        <taxon>Oryzicola</taxon>
    </lineage>
</organism>
<evidence type="ECO:0000313" key="5">
    <source>
        <dbReference type="EMBL" id="MBD0417165.1"/>
    </source>
</evidence>
<proteinExistence type="predicted"/>
<protein>
    <submittedName>
        <fullName evidence="5">Enolase</fullName>
    </submittedName>
</protein>
<dbReference type="SUPFAM" id="SSF51604">
    <property type="entry name" value="Enolase C-terminal domain-like"/>
    <property type="match status" value="1"/>
</dbReference>
<dbReference type="Gene3D" id="3.30.390.10">
    <property type="entry name" value="Enolase-like, N-terminal domain"/>
    <property type="match status" value="1"/>
</dbReference>
<dbReference type="Proteomes" id="UP000643405">
    <property type="component" value="Unassembled WGS sequence"/>
</dbReference>
<gene>
    <name evidence="5" type="ORF">ICI42_21195</name>
</gene>
<comment type="caution">
    <text evidence="5">The sequence shown here is derived from an EMBL/GenBank/DDBJ whole genome shotgun (WGS) entry which is preliminary data.</text>
</comment>
<dbReference type="SUPFAM" id="SSF54826">
    <property type="entry name" value="Enolase N-terminal domain-like"/>
    <property type="match status" value="1"/>
</dbReference>
<dbReference type="InterPro" id="IPR036849">
    <property type="entry name" value="Enolase-like_C_sf"/>
</dbReference>
<dbReference type="SMART" id="SM00922">
    <property type="entry name" value="MR_MLE"/>
    <property type="match status" value="1"/>
</dbReference>
<dbReference type="Pfam" id="PF13378">
    <property type="entry name" value="MR_MLE_C"/>
    <property type="match status" value="1"/>
</dbReference>
<dbReference type="Gene3D" id="3.20.20.120">
    <property type="entry name" value="Enolase-like C-terminal domain"/>
    <property type="match status" value="1"/>
</dbReference>
<dbReference type="InterPro" id="IPR046945">
    <property type="entry name" value="RHMD-like"/>
</dbReference>
<dbReference type="InterPro" id="IPR013342">
    <property type="entry name" value="Mandelate_racemase_C"/>
</dbReference>
<evidence type="ECO:0000256" key="1">
    <source>
        <dbReference type="ARBA" id="ARBA00001946"/>
    </source>
</evidence>
<dbReference type="EMBL" id="JACVVX010000010">
    <property type="protein sequence ID" value="MBD0417165.1"/>
    <property type="molecule type" value="Genomic_DNA"/>
</dbReference>
<dbReference type="Pfam" id="PF02746">
    <property type="entry name" value="MR_MLE_N"/>
    <property type="match status" value="1"/>
</dbReference>
<dbReference type="PANTHER" id="PTHR13794:SF58">
    <property type="entry name" value="MITOCHONDRIAL ENOLASE SUPERFAMILY MEMBER 1"/>
    <property type="match status" value="1"/>
</dbReference>
<accession>A0A8J6PRT5</accession>
<keyword evidence="2" id="KW-0479">Metal-binding</keyword>
<feature type="domain" description="Mandelate racemase/muconate lactonizing enzyme C-terminal" evidence="4">
    <location>
        <begin position="150"/>
        <end position="253"/>
    </location>
</feature>
<comment type="cofactor">
    <cofactor evidence="1">
        <name>Mg(2+)</name>
        <dbReference type="ChEBI" id="CHEBI:18420"/>
    </cofactor>
</comment>
<reference evidence="5" key="1">
    <citation type="submission" date="2020-09" db="EMBL/GenBank/DDBJ databases">
        <title>Genome seq and assembly of Tianweitania sp.</title>
        <authorList>
            <person name="Chhetri G."/>
        </authorList>
    </citation>
    <scope>NUCLEOTIDE SEQUENCE</scope>
    <source>
        <strain evidence="5">Rool2</strain>
    </source>
</reference>
<evidence type="ECO:0000313" key="6">
    <source>
        <dbReference type="Proteomes" id="UP000643405"/>
    </source>
</evidence>
<evidence type="ECO:0000256" key="2">
    <source>
        <dbReference type="ARBA" id="ARBA00022723"/>
    </source>
</evidence>
<dbReference type="GO" id="GO:0000287">
    <property type="term" value="F:magnesium ion binding"/>
    <property type="evidence" value="ECO:0007669"/>
    <property type="project" value="TreeGrafter"/>
</dbReference>
<keyword evidence="6" id="KW-1185">Reference proteome</keyword>
<dbReference type="InterPro" id="IPR029017">
    <property type="entry name" value="Enolase-like_N"/>
</dbReference>